<protein>
    <recommendedName>
        <fullName evidence="4">Ribosomal protein S13</fullName>
    </recommendedName>
</protein>
<evidence type="ECO:0000313" key="2">
    <source>
        <dbReference type="EMBL" id="GIY35092.1"/>
    </source>
</evidence>
<proteinExistence type="predicted"/>
<evidence type="ECO:0000313" key="3">
    <source>
        <dbReference type="Proteomes" id="UP001054945"/>
    </source>
</evidence>
<gene>
    <name evidence="2" type="ORF">CEXT_691461</name>
</gene>
<sequence>MHFLSKETAQEKIKGKMDLQVIEWNIGKIEPLVSAKLQKSGLPFTQIRNRSHPAISVACPQRQGLTREPGTYVRSRVSFSPKRKSKKKRERKHFP</sequence>
<reference evidence="2 3" key="1">
    <citation type="submission" date="2021-06" db="EMBL/GenBank/DDBJ databases">
        <title>Caerostris extrusa draft genome.</title>
        <authorList>
            <person name="Kono N."/>
            <person name="Arakawa K."/>
        </authorList>
    </citation>
    <scope>NUCLEOTIDE SEQUENCE [LARGE SCALE GENOMIC DNA]</scope>
</reference>
<dbReference type="AlphaFoldDB" id="A0AAV4SNS6"/>
<evidence type="ECO:0000256" key="1">
    <source>
        <dbReference type="SAM" id="MobiDB-lite"/>
    </source>
</evidence>
<dbReference type="EMBL" id="BPLR01009856">
    <property type="protein sequence ID" value="GIY35092.1"/>
    <property type="molecule type" value="Genomic_DNA"/>
</dbReference>
<feature type="region of interest" description="Disordered" evidence="1">
    <location>
        <begin position="66"/>
        <end position="95"/>
    </location>
</feature>
<name>A0AAV4SNS6_CAEEX</name>
<organism evidence="2 3">
    <name type="scientific">Caerostris extrusa</name>
    <name type="common">Bark spider</name>
    <name type="synonym">Caerostris bankana</name>
    <dbReference type="NCBI Taxonomy" id="172846"/>
    <lineage>
        <taxon>Eukaryota</taxon>
        <taxon>Metazoa</taxon>
        <taxon>Ecdysozoa</taxon>
        <taxon>Arthropoda</taxon>
        <taxon>Chelicerata</taxon>
        <taxon>Arachnida</taxon>
        <taxon>Araneae</taxon>
        <taxon>Araneomorphae</taxon>
        <taxon>Entelegynae</taxon>
        <taxon>Araneoidea</taxon>
        <taxon>Araneidae</taxon>
        <taxon>Caerostris</taxon>
    </lineage>
</organism>
<comment type="caution">
    <text evidence="2">The sequence shown here is derived from an EMBL/GenBank/DDBJ whole genome shotgun (WGS) entry which is preliminary data.</text>
</comment>
<evidence type="ECO:0008006" key="4">
    <source>
        <dbReference type="Google" id="ProtNLM"/>
    </source>
</evidence>
<dbReference type="Proteomes" id="UP001054945">
    <property type="component" value="Unassembled WGS sequence"/>
</dbReference>
<feature type="compositionally biased region" description="Basic residues" evidence="1">
    <location>
        <begin position="81"/>
        <end position="95"/>
    </location>
</feature>
<accession>A0AAV4SNS6</accession>
<keyword evidence="3" id="KW-1185">Reference proteome</keyword>